<name>A0A0E9TVK3_ANGAN</name>
<dbReference type="AlphaFoldDB" id="A0A0E9TVK3"/>
<protein>
    <submittedName>
        <fullName evidence="1">Uncharacterized protein</fullName>
    </submittedName>
</protein>
<dbReference type="EMBL" id="GBXM01050971">
    <property type="protein sequence ID" value="JAH57606.1"/>
    <property type="molecule type" value="Transcribed_RNA"/>
</dbReference>
<evidence type="ECO:0000313" key="1">
    <source>
        <dbReference type="EMBL" id="JAH57606.1"/>
    </source>
</evidence>
<accession>A0A0E9TVK3</accession>
<proteinExistence type="predicted"/>
<sequence>MCLNMTLHLDGYKYII</sequence>
<reference evidence="1" key="1">
    <citation type="submission" date="2014-11" db="EMBL/GenBank/DDBJ databases">
        <authorList>
            <person name="Amaro Gonzalez C."/>
        </authorList>
    </citation>
    <scope>NUCLEOTIDE SEQUENCE</scope>
</reference>
<reference evidence="1" key="2">
    <citation type="journal article" date="2015" name="Fish Shellfish Immunol.">
        <title>Early steps in the European eel (Anguilla anguilla)-Vibrio vulnificus interaction in the gills: Role of the RtxA13 toxin.</title>
        <authorList>
            <person name="Callol A."/>
            <person name="Pajuelo D."/>
            <person name="Ebbesson L."/>
            <person name="Teles M."/>
            <person name="MacKenzie S."/>
            <person name="Amaro C."/>
        </authorList>
    </citation>
    <scope>NUCLEOTIDE SEQUENCE</scope>
</reference>
<organism evidence="1">
    <name type="scientific">Anguilla anguilla</name>
    <name type="common">European freshwater eel</name>
    <name type="synonym">Muraena anguilla</name>
    <dbReference type="NCBI Taxonomy" id="7936"/>
    <lineage>
        <taxon>Eukaryota</taxon>
        <taxon>Metazoa</taxon>
        <taxon>Chordata</taxon>
        <taxon>Craniata</taxon>
        <taxon>Vertebrata</taxon>
        <taxon>Euteleostomi</taxon>
        <taxon>Actinopterygii</taxon>
        <taxon>Neopterygii</taxon>
        <taxon>Teleostei</taxon>
        <taxon>Anguilliformes</taxon>
        <taxon>Anguillidae</taxon>
        <taxon>Anguilla</taxon>
    </lineage>
</organism>